<accession>T1F5B6</accession>
<reference evidence="2 4" key="2">
    <citation type="journal article" date="2013" name="Nature">
        <title>Insights into bilaterian evolution from three spiralian genomes.</title>
        <authorList>
            <person name="Simakov O."/>
            <person name="Marletaz F."/>
            <person name="Cho S.J."/>
            <person name="Edsinger-Gonzales E."/>
            <person name="Havlak P."/>
            <person name="Hellsten U."/>
            <person name="Kuo D.H."/>
            <person name="Larsson T."/>
            <person name="Lv J."/>
            <person name="Arendt D."/>
            <person name="Savage R."/>
            <person name="Osoegawa K."/>
            <person name="de Jong P."/>
            <person name="Grimwood J."/>
            <person name="Chapman J.A."/>
            <person name="Shapiro H."/>
            <person name="Aerts A."/>
            <person name="Otillar R.P."/>
            <person name="Terry A.Y."/>
            <person name="Boore J.L."/>
            <person name="Grigoriev I.V."/>
            <person name="Lindberg D.R."/>
            <person name="Seaver E.C."/>
            <person name="Weisblat D.A."/>
            <person name="Putnam N.H."/>
            <person name="Rokhsar D.S."/>
        </authorList>
    </citation>
    <scope>NUCLEOTIDE SEQUENCE</scope>
</reference>
<dbReference type="Proteomes" id="UP000015101">
    <property type="component" value="Unassembled WGS sequence"/>
</dbReference>
<evidence type="ECO:0000256" key="1">
    <source>
        <dbReference type="SAM" id="Phobius"/>
    </source>
</evidence>
<protein>
    <submittedName>
        <fullName evidence="2 3">Uncharacterized protein</fullName>
    </submittedName>
</protein>
<dbReference type="CTD" id="20204015"/>
<feature type="transmembrane region" description="Helical" evidence="1">
    <location>
        <begin position="36"/>
        <end position="56"/>
    </location>
</feature>
<dbReference type="HOGENOM" id="CLU_1995068_0_0_1"/>
<feature type="transmembrane region" description="Helical" evidence="1">
    <location>
        <begin position="68"/>
        <end position="86"/>
    </location>
</feature>
<evidence type="ECO:0000313" key="4">
    <source>
        <dbReference type="Proteomes" id="UP000015101"/>
    </source>
</evidence>
<dbReference type="GeneID" id="20204015"/>
<name>T1F5B6_HELRO</name>
<dbReference type="EMBL" id="AMQM01004209">
    <property type="status" value="NOT_ANNOTATED_CDS"/>
    <property type="molecule type" value="Genomic_DNA"/>
</dbReference>
<keyword evidence="1" id="KW-0472">Membrane</keyword>
<sequence>MALLWNCYLCGVGVWLACWGVGSVCGWRVGVWDRCVAGVLGCGIGVWLACWGVGSVCGWRVGVWDRCVAGVLGCGIGVWLACWGVGSVCGWRVGVWDRCVTGVWLVCDWSGAYMRPMCGWRLVVA</sequence>
<keyword evidence="1" id="KW-0812">Transmembrane</keyword>
<dbReference type="RefSeq" id="XP_009017337.1">
    <property type="nucleotide sequence ID" value="XM_009019089.1"/>
</dbReference>
<reference evidence="4" key="1">
    <citation type="submission" date="2012-12" db="EMBL/GenBank/DDBJ databases">
        <authorList>
            <person name="Hellsten U."/>
            <person name="Grimwood J."/>
            <person name="Chapman J.A."/>
            <person name="Shapiro H."/>
            <person name="Aerts A."/>
            <person name="Otillar R.P."/>
            <person name="Terry A.Y."/>
            <person name="Boore J.L."/>
            <person name="Simakov O."/>
            <person name="Marletaz F."/>
            <person name="Cho S.-J."/>
            <person name="Edsinger-Gonzales E."/>
            <person name="Havlak P."/>
            <person name="Kuo D.-H."/>
            <person name="Larsson T."/>
            <person name="Lv J."/>
            <person name="Arendt D."/>
            <person name="Savage R."/>
            <person name="Osoegawa K."/>
            <person name="de Jong P."/>
            <person name="Lindberg D.R."/>
            <person name="Seaver E.C."/>
            <person name="Weisblat D.A."/>
            <person name="Putnam N.H."/>
            <person name="Grigoriev I.V."/>
            <person name="Rokhsar D.S."/>
        </authorList>
    </citation>
    <scope>NUCLEOTIDE SEQUENCE</scope>
</reference>
<dbReference type="OMA" id="GVWLACW"/>
<reference evidence="3" key="3">
    <citation type="submission" date="2015-06" db="UniProtKB">
        <authorList>
            <consortium name="EnsemblMetazoa"/>
        </authorList>
    </citation>
    <scope>IDENTIFICATION</scope>
</reference>
<dbReference type="EnsemblMetazoa" id="HelroT172430">
    <property type="protein sequence ID" value="HelroP172430"/>
    <property type="gene ID" value="HelroG172430"/>
</dbReference>
<evidence type="ECO:0000313" key="2">
    <source>
        <dbReference type="EMBL" id="ESO04758.1"/>
    </source>
</evidence>
<dbReference type="AlphaFoldDB" id="T1F5B6"/>
<proteinExistence type="predicted"/>
<organism evidence="3 4">
    <name type="scientific">Helobdella robusta</name>
    <name type="common">Californian leech</name>
    <dbReference type="NCBI Taxonomy" id="6412"/>
    <lineage>
        <taxon>Eukaryota</taxon>
        <taxon>Metazoa</taxon>
        <taxon>Spiralia</taxon>
        <taxon>Lophotrochozoa</taxon>
        <taxon>Annelida</taxon>
        <taxon>Clitellata</taxon>
        <taxon>Hirudinea</taxon>
        <taxon>Rhynchobdellida</taxon>
        <taxon>Glossiphoniidae</taxon>
        <taxon>Helobdella</taxon>
    </lineage>
</organism>
<dbReference type="EMBL" id="KB096457">
    <property type="protein sequence ID" value="ESO04758.1"/>
    <property type="molecule type" value="Genomic_DNA"/>
</dbReference>
<evidence type="ECO:0000313" key="3">
    <source>
        <dbReference type="EnsemblMetazoa" id="HelroP172430"/>
    </source>
</evidence>
<gene>
    <name evidence="3" type="primary">20204015</name>
    <name evidence="2" type="ORF">HELRODRAFT_172430</name>
</gene>
<dbReference type="KEGG" id="hro:HELRODRAFT_172430"/>
<keyword evidence="1" id="KW-1133">Transmembrane helix</keyword>
<keyword evidence="4" id="KW-1185">Reference proteome</keyword>
<dbReference type="InParanoid" id="T1F5B6"/>